<keyword evidence="7" id="KW-1015">Disulfide bond</keyword>
<evidence type="ECO:0000256" key="2">
    <source>
        <dbReference type="ARBA" id="ARBA00022448"/>
    </source>
</evidence>
<dbReference type="Pfam" id="PF00209">
    <property type="entry name" value="SNF"/>
    <property type="match status" value="1"/>
</dbReference>
<sequence length="968" mass="106940">MGIRTHFKYATLYNNNRPHVGAPKGIADHLPMGIRTHLKYATLYNNNRPHVGAPKGIADYLPMGIRTHLKYATLYNNNIPHVGAPKGIADHLPMGVGYSMTTVIFLYGVIYTIINAWILYYIGHSFVSPLPWTTCDNEWNSPNCISHQGYKCQSKYQNMTTNETDAVTSYKQYNASLVNATVVCTTNGSWITAPEEFWRENVLQMSSGISELGTINWKLMLCFFFIWLVVGLCVIKGVKSIGKIVYVTAILPYILLFVFLVHGLTLDGSVDGIVFFFKPNFAKAFTFEVWVAAAIQVFYSLGISNGALYAFSSFNKFHNNTLRDTCILTFVCEGSSILAGAVIFSVLGYLAKKYSIPIEDVVKSGPGLGFVAYPEALAHLPGQNIWTILFFIMLLSLALDSRFGSFECIVIAAIDIWPSLMRKRTVVIIVLCGFFALSGIIFCFQTIFISGMVSYKAPTHGDYQYPNVAIAFGFILSLIPLIPIPVFAIRSIKKAPGHTFKEGLYTEISGTTQKDLIIKTNSDYELVSRAISGRSFGYFIGSFIGGPLVDKLGNYCDLMIAISLDGAAIATIIAPYSSNVGMLGVLLVIGGTFEGVINIAGQKLILNLWKRKATGPLHILHFGFGMGSFIVPQIANPFLAVLAPSLDITNASSINGTKSPFVIDPVTVTATTTNNTIAVIFLKESKIESAYLIVSIIVASLSVVFFLYQFCNRTTVYTHVHVPGEIKESNFRKAVKLVDPATCADGNRCFGVQIFLLIFLYFFNAVGGERMYSKFIRSYAIDKHKFSGDDGSLINTTFWICFAIGRLTGLLTGRFIPVRILIVIEASGVLVTAILLEIFARENDLALWVLTCPMGFFLSQLFPTGIGWGDFHVEFTGIAITFALMGGALGGVSYLWVLGYLYEYQGYDMFLHQLVFYGGCMMFFTIIMTIVGIKHGGRFERDTERHTDENAVELDELDEDITCINDEA</sequence>
<dbReference type="Proteomes" id="UP000683360">
    <property type="component" value="Unassembled WGS sequence"/>
</dbReference>
<dbReference type="InterPro" id="IPR036259">
    <property type="entry name" value="MFS_trans_sf"/>
</dbReference>
<keyword evidence="4 8" id="KW-1133">Transmembrane helix</keyword>
<feature type="transmembrane region" description="Helical" evidence="8">
    <location>
        <begin position="816"/>
        <end position="839"/>
    </location>
</feature>
<name>A0A8S3TTL9_MYTED</name>
<feature type="disulfide bond" evidence="7">
    <location>
        <begin position="135"/>
        <end position="144"/>
    </location>
</feature>
<dbReference type="PANTHER" id="PTHR11616">
    <property type="entry name" value="SODIUM/CHLORIDE DEPENDENT TRANSPORTER"/>
    <property type="match status" value="1"/>
</dbReference>
<evidence type="ECO:0000313" key="10">
    <source>
        <dbReference type="Proteomes" id="UP000683360"/>
    </source>
</evidence>
<feature type="transmembrane region" description="Helical" evidence="8">
    <location>
        <begin position="385"/>
        <end position="414"/>
    </location>
</feature>
<evidence type="ECO:0000256" key="6">
    <source>
        <dbReference type="PIRSR" id="PIRSR600175-1"/>
    </source>
</evidence>
<feature type="transmembrane region" description="Helical" evidence="8">
    <location>
        <begin position="878"/>
        <end position="902"/>
    </location>
</feature>
<feature type="transmembrane region" description="Helical" evidence="8">
    <location>
        <begin position="284"/>
        <end position="314"/>
    </location>
</feature>
<keyword evidence="10" id="KW-1185">Reference proteome</keyword>
<dbReference type="AlphaFoldDB" id="A0A8S3TTL9"/>
<feature type="transmembrane region" description="Helical" evidence="8">
    <location>
        <begin position="215"/>
        <end position="235"/>
    </location>
</feature>
<comment type="caution">
    <text evidence="9">The sequence shown here is derived from an EMBL/GenBank/DDBJ whole genome shotgun (WGS) entry which is preliminary data.</text>
</comment>
<keyword evidence="5 8" id="KW-0472">Membrane</keyword>
<feature type="transmembrane region" description="Helical" evidence="8">
    <location>
        <begin position="750"/>
        <end position="767"/>
    </location>
</feature>
<feature type="transmembrane region" description="Helical" evidence="8">
    <location>
        <begin position="468"/>
        <end position="489"/>
    </location>
</feature>
<feature type="transmembrane region" description="Helical" evidence="8">
    <location>
        <begin position="426"/>
        <end position="448"/>
    </location>
</feature>
<dbReference type="PRINTS" id="PR00176">
    <property type="entry name" value="NANEUSMPORT"/>
</dbReference>
<dbReference type="SUPFAM" id="SSF161070">
    <property type="entry name" value="SNF-like"/>
    <property type="match status" value="1"/>
</dbReference>
<dbReference type="PROSITE" id="PS00754">
    <property type="entry name" value="NA_NEUROTRAN_SYMP_2"/>
    <property type="match status" value="1"/>
</dbReference>
<keyword evidence="2" id="KW-0813">Transport</keyword>
<evidence type="ECO:0000256" key="5">
    <source>
        <dbReference type="ARBA" id="ARBA00023136"/>
    </source>
</evidence>
<feature type="transmembrane region" description="Helical" evidence="8">
    <location>
        <begin position="104"/>
        <end position="123"/>
    </location>
</feature>
<keyword evidence="6" id="KW-0479">Metal-binding</keyword>
<proteinExistence type="predicted"/>
<dbReference type="SUPFAM" id="SSF103473">
    <property type="entry name" value="MFS general substrate transporter"/>
    <property type="match status" value="1"/>
</dbReference>
<feature type="binding site" evidence="6">
    <location>
        <position position="400"/>
    </location>
    <ligand>
        <name>Na(+)</name>
        <dbReference type="ChEBI" id="CHEBI:29101"/>
        <label>1</label>
    </ligand>
</feature>
<keyword evidence="3 8" id="KW-0812">Transmembrane</keyword>
<feature type="binding site" evidence="6">
    <location>
        <position position="300"/>
    </location>
    <ligand>
        <name>Na(+)</name>
        <dbReference type="ChEBI" id="CHEBI:29101"/>
        <label>1</label>
    </ligand>
</feature>
<dbReference type="Pfam" id="PF07690">
    <property type="entry name" value="MFS_1"/>
    <property type="match status" value="1"/>
</dbReference>
<evidence type="ECO:0000256" key="1">
    <source>
        <dbReference type="ARBA" id="ARBA00004141"/>
    </source>
</evidence>
<dbReference type="PROSITE" id="PS50267">
    <property type="entry name" value="NA_NEUROTRAN_SYMP_3"/>
    <property type="match status" value="1"/>
</dbReference>
<feature type="transmembrane region" description="Helical" evidence="8">
    <location>
        <begin position="582"/>
        <end position="601"/>
    </location>
</feature>
<evidence type="ECO:0000313" key="9">
    <source>
        <dbReference type="EMBL" id="CAG2233037.1"/>
    </source>
</evidence>
<reference evidence="9" key="1">
    <citation type="submission" date="2021-03" db="EMBL/GenBank/DDBJ databases">
        <authorList>
            <person name="Bekaert M."/>
        </authorList>
    </citation>
    <scope>NUCLEOTIDE SEQUENCE</scope>
</reference>
<organism evidence="9 10">
    <name type="scientific">Mytilus edulis</name>
    <name type="common">Blue mussel</name>
    <dbReference type="NCBI Taxonomy" id="6550"/>
    <lineage>
        <taxon>Eukaryota</taxon>
        <taxon>Metazoa</taxon>
        <taxon>Spiralia</taxon>
        <taxon>Lophotrochozoa</taxon>
        <taxon>Mollusca</taxon>
        <taxon>Bivalvia</taxon>
        <taxon>Autobranchia</taxon>
        <taxon>Pteriomorphia</taxon>
        <taxon>Mytilida</taxon>
        <taxon>Mytiloidea</taxon>
        <taxon>Mytilidae</taxon>
        <taxon>Mytilinae</taxon>
        <taxon>Mytilus</taxon>
    </lineage>
</organism>
<dbReference type="GO" id="GO:0006865">
    <property type="term" value="P:amino acid transport"/>
    <property type="evidence" value="ECO:0007669"/>
    <property type="project" value="TreeGrafter"/>
</dbReference>
<accession>A0A8S3TTL9</accession>
<dbReference type="PANTHER" id="PTHR11616:SF240">
    <property type="entry name" value="BLOATED TUBULES, ISOFORM B-RELATED"/>
    <property type="match status" value="1"/>
</dbReference>
<evidence type="ECO:0000256" key="4">
    <source>
        <dbReference type="ARBA" id="ARBA00022989"/>
    </source>
</evidence>
<feature type="binding site" evidence="6">
    <location>
        <position position="397"/>
    </location>
    <ligand>
        <name>Na(+)</name>
        <dbReference type="ChEBI" id="CHEBI:29101"/>
        <label>1</label>
    </ligand>
</feature>
<dbReference type="InterPro" id="IPR011701">
    <property type="entry name" value="MFS"/>
</dbReference>
<evidence type="ECO:0000256" key="8">
    <source>
        <dbReference type="SAM" id="Phobius"/>
    </source>
</evidence>
<dbReference type="GO" id="GO:0005886">
    <property type="term" value="C:plasma membrane"/>
    <property type="evidence" value="ECO:0007669"/>
    <property type="project" value="TreeGrafter"/>
</dbReference>
<dbReference type="InterPro" id="IPR037272">
    <property type="entry name" value="SNS_sf"/>
</dbReference>
<feature type="transmembrane region" description="Helical" evidence="8">
    <location>
        <begin position="326"/>
        <end position="351"/>
    </location>
</feature>
<feature type="transmembrane region" description="Helical" evidence="8">
    <location>
        <begin position="845"/>
        <end position="866"/>
    </location>
</feature>
<keyword evidence="6" id="KW-0915">Sodium</keyword>
<gene>
    <name evidence="9" type="ORF">MEDL_45604</name>
</gene>
<feature type="binding site" evidence="6">
    <location>
        <position position="401"/>
    </location>
    <ligand>
        <name>Na(+)</name>
        <dbReference type="ChEBI" id="CHEBI:29101"/>
        <label>1</label>
    </ligand>
</feature>
<protein>
    <submittedName>
        <fullName evidence="9">Sodium-dependent proline transporter,Sodium- and chloride-dependent neutral and basic amino acid transporter B(0+),Sodium- and chloride-dependent glycine transporter 2</fullName>
    </submittedName>
</protein>
<dbReference type="Gene3D" id="1.20.1250.20">
    <property type="entry name" value="MFS general substrate transporter like domains"/>
    <property type="match status" value="1"/>
</dbReference>
<dbReference type="InterPro" id="IPR000175">
    <property type="entry name" value="Na/ntran_symport"/>
</dbReference>
<feature type="transmembrane region" description="Helical" evidence="8">
    <location>
        <begin position="244"/>
        <end position="264"/>
    </location>
</feature>
<feature type="transmembrane region" description="Helical" evidence="8">
    <location>
        <begin position="558"/>
        <end position="576"/>
    </location>
</feature>
<evidence type="ECO:0000256" key="3">
    <source>
        <dbReference type="ARBA" id="ARBA00022692"/>
    </source>
</evidence>
<dbReference type="OrthoDB" id="546893at2759"/>
<evidence type="ECO:0000256" key="7">
    <source>
        <dbReference type="PIRSR" id="PIRSR600175-2"/>
    </source>
</evidence>
<dbReference type="GO" id="GO:0046872">
    <property type="term" value="F:metal ion binding"/>
    <property type="evidence" value="ECO:0007669"/>
    <property type="project" value="UniProtKB-KW"/>
</dbReference>
<comment type="subcellular location">
    <subcellularLocation>
        <location evidence="1">Membrane</location>
        <topology evidence="1">Multi-pass membrane protein</topology>
    </subcellularLocation>
</comment>
<feature type="transmembrane region" description="Helical" evidence="8">
    <location>
        <begin position="690"/>
        <end position="710"/>
    </location>
</feature>
<dbReference type="GO" id="GO:0022857">
    <property type="term" value="F:transmembrane transporter activity"/>
    <property type="evidence" value="ECO:0007669"/>
    <property type="project" value="InterPro"/>
</dbReference>
<dbReference type="GO" id="GO:0035725">
    <property type="term" value="P:sodium ion transmembrane transport"/>
    <property type="evidence" value="ECO:0007669"/>
    <property type="project" value="TreeGrafter"/>
</dbReference>
<dbReference type="EMBL" id="CAJPWZ010002196">
    <property type="protein sequence ID" value="CAG2233037.1"/>
    <property type="molecule type" value="Genomic_DNA"/>
</dbReference>
<feature type="transmembrane region" description="Helical" evidence="8">
    <location>
        <begin position="914"/>
        <end position="933"/>
    </location>
</feature>